<dbReference type="Proteomes" id="UP001596287">
    <property type="component" value="Unassembled WGS sequence"/>
</dbReference>
<organism evidence="2 3">
    <name type="scientific">Flavobacterium qiangtangense</name>
    <dbReference type="NCBI Taxonomy" id="1442595"/>
    <lineage>
        <taxon>Bacteria</taxon>
        <taxon>Pseudomonadati</taxon>
        <taxon>Bacteroidota</taxon>
        <taxon>Flavobacteriia</taxon>
        <taxon>Flavobacteriales</taxon>
        <taxon>Flavobacteriaceae</taxon>
        <taxon>Flavobacterium</taxon>
    </lineage>
</organism>
<evidence type="ECO:0000313" key="2">
    <source>
        <dbReference type="EMBL" id="MFC6097680.1"/>
    </source>
</evidence>
<sequence length="396" mass="45757">MYTINKFKNVKSPQVIDNMNIDSFFTIIKNGDENISNIKKAREFGKGSDGYSKIKSTLLPTFRFNFQFKHSANNANIMASTGLIYIDIDNVDFIPWSAHTFAAWQSLSTKGYSILVKVENLNIHNFSETYNNIATLLGIDADRNAGKITQQTVLSFDENIYINKNSLIYKANDSKVSSLVNKKKEESLCRNDTSENLRFNNIDEYFQDDNTYLFFENEKVKICEPFVPRKVEVGGRNTAVFTVISQLAVLNPSLNMDELIRLAKSYNERFCPKLEYRELSAVVRSVVKMRKDGNLYINLNKERRFLFNPKFKISHSQKMLIVNQKMGAVKREATEQKIYDVIESWGFEKLGLINQKKVSDEANLSIATIKRYWKLFKEFVGELNSLFQEQENLDNL</sequence>
<dbReference type="RefSeq" id="WP_379792644.1">
    <property type="nucleotide sequence ID" value="NZ_JBHSQB010000009.1"/>
</dbReference>
<reference evidence="3" key="1">
    <citation type="journal article" date="2019" name="Int. J. Syst. Evol. Microbiol.">
        <title>The Global Catalogue of Microorganisms (GCM) 10K type strain sequencing project: providing services to taxonomists for standard genome sequencing and annotation.</title>
        <authorList>
            <consortium name="The Broad Institute Genomics Platform"/>
            <consortium name="The Broad Institute Genome Sequencing Center for Infectious Disease"/>
            <person name="Wu L."/>
            <person name="Ma J."/>
        </authorList>
    </citation>
    <scope>NUCLEOTIDE SEQUENCE [LARGE SCALE GENOMIC DNA]</scope>
    <source>
        <strain evidence="3">CCUG 49679</strain>
    </source>
</reference>
<evidence type="ECO:0000259" key="1">
    <source>
        <dbReference type="Pfam" id="PF08800"/>
    </source>
</evidence>
<proteinExistence type="predicted"/>
<gene>
    <name evidence="2" type="ORF">ACFPVY_13570</name>
</gene>
<evidence type="ECO:0000313" key="3">
    <source>
        <dbReference type="Proteomes" id="UP001596287"/>
    </source>
</evidence>
<dbReference type="Pfam" id="PF08800">
    <property type="entry name" value="BT4734-like_N"/>
    <property type="match status" value="1"/>
</dbReference>
<dbReference type="EMBL" id="JBHSQB010000009">
    <property type="protein sequence ID" value="MFC6097680.1"/>
    <property type="molecule type" value="Genomic_DNA"/>
</dbReference>
<accession>A0ABW1PQL1</accession>
<dbReference type="InterPro" id="IPR014907">
    <property type="entry name" value="BT4734-like_N"/>
</dbReference>
<keyword evidence="3" id="KW-1185">Reference proteome</keyword>
<feature type="domain" description="BT4734-like N-terminal" evidence="1">
    <location>
        <begin position="54"/>
        <end position="161"/>
    </location>
</feature>
<protein>
    <submittedName>
        <fullName evidence="2">BT4734/BF3469 family protein</fullName>
    </submittedName>
</protein>
<comment type="caution">
    <text evidence="2">The sequence shown here is derived from an EMBL/GenBank/DDBJ whole genome shotgun (WGS) entry which is preliminary data.</text>
</comment>
<name>A0ABW1PQL1_9FLAO</name>